<comment type="similarity">
    <text evidence="2">Belongs to the class-V pyridoxal-phosphate-dependent aminotransferase family. NifS/IscS subfamily.</text>
</comment>
<dbReference type="PANTHER" id="PTHR11601:SF34">
    <property type="entry name" value="CYSTEINE DESULFURASE"/>
    <property type="match status" value="1"/>
</dbReference>
<reference evidence="5" key="1">
    <citation type="journal article" date="2021" name="Proc. Natl. Acad. Sci. U.S.A.">
        <title>A Catalog of Tens of Thousands of Viruses from Human Metagenomes Reveals Hidden Associations with Chronic Diseases.</title>
        <authorList>
            <person name="Tisza M.J."/>
            <person name="Buck C.B."/>
        </authorList>
    </citation>
    <scope>NUCLEOTIDE SEQUENCE</scope>
    <source>
        <strain evidence="5">CtrCN24</strain>
    </source>
</reference>
<dbReference type="InterPro" id="IPR015424">
    <property type="entry name" value="PyrdxlP-dep_Trfase"/>
</dbReference>
<accession>A0A8S5SK43</accession>
<organism evidence="5">
    <name type="scientific">Siphoviridae sp. ctrCN24</name>
    <dbReference type="NCBI Taxonomy" id="2827953"/>
    <lineage>
        <taxon>Viruses</taxon>
        <taxon>Duplodnaviria</taxon>
        <taxon>Heunggongvirae</taxon>
        <taxon>Uroviricota</taxon>
        <taxon>Caudoviricetes</taxon>
    </lineage>
</organism>
<dbReference type="InterPro" id="IPR015422">
    <property type="entry name" value="PyrdxlP-dep_Trfase_small"/>
</dbReference>
<feature type="domain" description="Aminotransferase class V" evidence="4">
    <location>
        <begin position="143"/>
        <end position="336"/>
    </location>
</feature>
<evidence type="ECO:0000313" key="5">
    <source>
        <dbReference type="EMBL" id="DAF51421.1"/>
    </source>
</evidence>
<evidence type="ECO:0000256" key="3">
    <source>
        <dbReference type="ARBA" id="ARBA00021783"/>
    </source>
</evidence>
<dbReference type="Gene3D" id="3.40.640.10">
    <property type="entry name" value="Type I PLP-dependent aspartate aminotransferase-like (Major domain)"/>
    <property type="match status" value="1"/>
</dbReference>
<dbReference type="InterPro" id="IPR000192">
    <property type="entry name" value="Aminotrans_V_dom"/>
</dbReference>
<dbReference type="PANTHER" id="PTHR11601">
    <property type="entry name" value="CYSTEINE DESULFURYLASE FAMILY MEMBER"/>
    <property type="match status" value="1"/>
</dbReference>
<evidence type="ECO:0000256" key="2">
    <source>
        <dbReference type="ARBA" id="ARBA00006490"/>
    </source>
</evidence>
<name>A0A8S5SK43_9CAUD</name>
<evidence type="ECO:0000256" key="1">
    <source>
        <dbReference type="ARBA" id="ARBA00001933"/>
    </source>
</evidence>
<dbReference type="InterPro" id="IPR015421">
    <property type="entry name" value="PyrdxlP-dep_Trfase_major"/>
</dbReference>
<proteinExistence type="inferred from homology"/>
<sequence length="351" mass="39386">MKDNIVYLDNAATTMPKFFAVRGDDLWGNANTPYAINERQTLKKCRLRLHKLLDTGGKGKFIFTRCATESVELLGRLWDGSIYTGAKEHDSVWNVAQKSPLSLESFRFWQRVNQMTGDVFENPCFMPKRADDSCPDEYDFNGCDLTAAIGKVDCSQKRLKYDACWFSGHKFHGPHIGVLWLCDELCKMFELSDDPNNNYGILHGTPDVASISAMASAFEWAQNITGNREATYKGFVDYFLKEVIKVTDDCAFVLGGHGEDKTDAINAVYLSGINADALQQYLSTKNIYVGSGASACSAQHDYRVLCDGYGYSKETAEETIRISFSRYTKKSDIDALVSGISDFYKNFCKSY</sequence>
<dbReference type="EMBL" id="BK032616">
    <property type="protein sequence ID" value="DAF51421.1"/>
    <property type="molecule type" value="Genomic_DNA"/>
</dbReference>
<dbReference type="Gene3D" id="3.90.1150.10">
    <property type="entry name" value="Aspartate Aminotransferase, domain 1"/>
    <property type="match status" value="1"/>
</dbReference>
<comment type="cofactor">
    <cofactor evidence="1">
        <name>pyridoxal 5'-phosphate</name>
        <dbReference type="ChEBI" id="CHEBI:597326"/>
    </cofactor>
</comment>
<evidence type="ECO:0000259" key="4">
    <source>
        <dbReference type="Pfam" id="PF00266"/>
    </source>
</evidence>
<dbReference type="Pfam" id="PF00266">
    <property type="entry name" value="Aminotran_5"/>
    <property type="match status" value="1"/>
</dbReference>
<dbReference type="SUPFAM" id="SSF53383">
    <property type="entry name" value="PLP-dependent transferases"/>
    <property type="match status" value="1"/>
</dbReference>
<protein>
    <recommendedName>
        <fullName evidence="3">NifS-like protein</fullName>
    </recommendedName>
</protein>